<organism evidence="1 2">
    <name type="scientific">Kluyvera cryocrescens</name>
    <name type="common">Kluyvera citrophila</name>
    <dbReference type="NCBI Taxonomy" id="580"/>
    <lineage>
        <taxon>Bacteria</taxon>
        <taxon>Pseudomonadati</taxon>
        <taxon>Pseudomonadota</taxon>
        <taxon>Gammaproteobacteria</taxon>
        <taxon>Enterobacterales</taxon>
        <taxon>Enterobacteriaceae</taxon>
        <taxon>Kluyvera</taxon>
    </lineage>
</organism>
<dbReference type="EMBL" id="CAADJD010000023">
    <property type="protein sequence ID" value="VFS76774.1"/>
    <property type="molecule type" value="Genomic_DNA"/>
</dbReference>
<dbReference type="GO" id="GO:0016740">
    <property type="term" value="F:transferase activity"/>
    <property type="evidence" value="ECO:0007669"/>
    <property type="project" value="UniProtKB-KW"/>
</dbReference>
<evidence type="ECO:0000313" key="1">
    <source>
        <dbReference type="EMBL" id="VFS76774.1"/>
    </source>
</evidence>
<dbReference type="AlphaFoldDB" id="A0A485BUG8"/>
<reference evidence="1 2" key="1">
    <citation type="submission" date="2019-03" db="EMBL/GenBank/DDBJ databases">
        <authorList>
            <consortium name="Pathogen Informatics"/>
        </authorList>
    </citation>
    <scope>NUCLEOTIDE SEQUENCE [LARGE SCALE GENOMIC DNA]</scope>
    <source>
        <strain evidence="1 2">NCTC12993</strain>
    </source>
</reference>
<dbReference type="Proteomes" id="UP000401081">
    <property type="component" value="Unassembled WGS sequence"/>
</dbReference>
<protein>
    <submittedName>
        <fullName evidence="1">Putative glycosyl transferase</fullName>
    </submittedName>
</protein>
<keyword evidence="1" id="KW-0808">Transferase</keyword>
<sequence length="33" mass="3940">MIIVDDCSSQYEQLQQFVAELNDARVQYTRNDF</sequence>
<keyword evidence="2" id="KW-1185">Reference proteome</keyword>
<gene>
    <name evidence="1" type="ORF">NCTC12993_05476</name>
</gene>
<accession>A0A485BUG8</accession>
<name>A0A485BUG8_KLUCR</name>
<evidence type="ECO:0000313" key="2">
    <source>
        <dbReference type="Proteomes" id="UP000401081"/>
    </source>
</evidence>
<proteinExistence type="predicted"/>